<keyword evidence="8" id="KW-0472">Membrane</keyword>
<dbReference type="Pfam" id="PF02518">
    <property type="entry name" value="HATPase_c"/>
    <property type="match status" value="1"/>
</dbReference>
<evidence type="ECO:0000256" key="5">
    <source>
        <dbReference type="PROSITE-ProRule" id="PRU00110"/>
    </source>
</evidence>
<dbReference type="InterPro" id="IPR035965">
    <property type="entry name" value="PAS-like_dom_sf"/>
</dbReference>
<evidence type="ECO:0000256" key="8">
    <source>
        <dbReference type="SAM" id="Phobius"/>
    </source>
</evidence>
<feature type="transmembrane region" description="Helical" evidence="8">
    <location>
        <begin position="54"/>
        <end position="72"/>
    </location>
</feature>
<dbReference type="PROSITE" id="PS50112">
    <property type="entry name" value="PAS"/>
    <property type="match status" value="3"/>
</dbReference>
<keyword evidence="3 6" id="KW-0597">Phosphoprotein</keyword>
<evidence type="ECO:0000259" key="12">
    <source>
        <dbReference type="PROSITE" id="PS50894"/>
    </source>
</evidence>
<organism evidence="13 14">
    <name type="scientific">Marinibaculum pumilum</name>
    <dbReference type="NCBI Taxonomy" id="1766165"/>
    <lineage>
        <taxon>Bacteria</taxon>
        <taxon>Pseudomonadati</taxon>
        <taxon>Pseudomonadota</taxon>
        <taxon>Alphaproteobacteria</taxon>
        <taxon>Rhodospirillales</taxon>
        <taxon>Rhodospirillaceae</taxon>
        <taxon>Marinibaculum</taxon>
    </lineage>
</organism>
<dbReference type="SUPFAM" id="SSF52172">
    <property type="entry name" value="CheY-like"/>
    <property type="match status" value="1"/>
</dbReference>
<dbReference type="Gene3D" id="3.30.450.20">
    <property type="entry name" value="PAS domain"/>
    <property type="match status" value="5"/>
</dbReference>
<evidence type="ECO:0000256" key="6">
    <source>
        <dbReference type="PROSITE-ProRule" id="PRU00169"/>
    </source>
</evidence>
<feature type="transmembrane region" description="Helical" evidence="8">
    <location>
        <begin position="31"/>
        <end position="48"/>
    </location>
</feature>
<dbReference type="InterPro" id="IPR004358">
    <property type="entry name" value="Sig_transdc_His_kin-like_C"/>
</dbReference>
<keyword evidence="8" id="KW-1133">Transmembrane helix</keyword>
<dbReference type="CDD" id="cd16922">
    <property type="entry name" value="HATPase_EvgS-ArcB-TorS-like"/>
    <property type="match status" value="1"/>
</dbReference>
<protein>
    <recommendedName>
        <fullName evidence="2">histidine kinase</fullName>
        <ecNumber evidence="2">2.7.13.3</ecNumber>
    </recommendedName>
</protein>
<feature type="modified residue" description="Phosphohistidine" evidence="5">
    <location>
        <position position="1479"/>
    </location>
</feature>
<feature type="domain" description="PAS" evidence="11">
    <location>
        <begin position="752"/>
        <end position="789"/>
    </location>
</feature>
<comment type="caution">
    <text evidence="13">The sequence shown here is derived from an EMBL/GenBank/DDBJ whole genome shotgun (WGS) entry which is preliminary data.</text>
</comment>
<dbReference type="InterPro" id="IPR036097">
    <property type="entry name" value="HisK_dim/P_sf"/>
</dbReference>
<dbReference type="CDD" id="cd00130">
    <property type="entry name" value="PAS"/>
    <property type="match status" value="4"/>
</dbReference>
<feature type="coiled-coil region" evidence="7">
    <location>
        <begin position="728"/>
        <end position="755"/>
    </location>
</feature>
<feature type="domain" description="Histidine kinase" evidence="9">
    <location>
        <begin position="898"/>
        <end position="1121"/>
    </location>
</feature>
<dbReference type="CDD" id="cd17546">
    <property type="entry name" value="REC_hyHK_CKI1_RcsC-like"/>
    <property type="match status" value="1"/>
</dbReference>
<dbReference type="InterPro" id="IPR000014">
    <property type="entry name" value="PAS"/>
</dbReference>
<evidence type="ECO:0000259" key="10">
    <source>
        <dbReference type="PROSITE" id="PS50110"/>
    </source>
</evidence>
<dbReference type="Gene3D" id="3.30.565.10">
    <property type="entry name" value="Histidine kinase-like ATPase, C-terminal domain"/>
    <property type="match status" value="1"/>
</dbReference>
<dbReference type="PROSITE" id="PS50110">
    <property type="entry name" value="RESPONSE_REGULATORY"/>
    <property type="match status" value="1"/>
</dbReference>
<sequence>MAGTGDAGGAMDTRILAEQLRFFCHQTQQSVVGHGFVAIAATALLLTQPVDRTLLFAWAAAAVLLALVRFLVYRRFPTAIENRSQALAWGRRFRLLSGLSGGMFGCLAVLFIEPGSFEITAWILLVLCGVSGAAMGAYATYSPAYGVYLAAALGPLVVVLLTLARLDMAVVAVLAAGFGIYLHIFSRRLEAAIRDQFESRLENSDLANRLARQGEVLRSVVESIPNAIAVVDPEGRLHDHNERFRRLFDLPDDLLRQTPLTSRAFNAFRQERGDFEHVPPAELQKQQERWKRLEGSGAAFGYERVLRDGRVLRVENNPMPGGGWVRSWIDISEARRIEAETARQSELLRLVLDSIDQGVIMRDRQDNILVYNDRLAEILNVPVALYARNAGSAELEAIHRGQQVHQPAEVREWLARRLAGEPVQRLEYQRRSPDGGWVHVVFQPLPEGREMRTFTDVTAMKAAEEELTEKTRFLETVLAAMEQGVLVTDREGRIRLWNDRACEILGIPADVLARRPTAEELGRAQRARGDLDPADTAVADYVARWQAWLEAPEEREIFTHERLLPDGRWMLVYGRKLPDGGTVRTFTDITARKGDEAALLEAKDEAEQARESLRAAMDAMPAGIVIHDAEMNYQTWNEAYKQLANLSEAELRQLRSFDNVAEAKRGEIQASQTIPYETYIARRRELLASRRPGVTTEYWASAGRHIELRVNPIPDGGWVSVYLDMTSRIEAEREIAEKARAVEAARDAAEATRERMRAILQTIPVGVLVYDPRQRIEFWNDAYLAICGFPVAVLEEKPSFEDYSRYIFEAHERGRDMTLEQFMAYRHRVYGSDAKYLAEFRFDMTGLDVQYSVSSLPDGGRVNVIVDITDQKQAERTALEARDAAEEATRAKSAFLAAMSHEIRTPMNGVIGMAEVLQQSGLSEDQRAIAGTIRESGQVLLRIIDDILDFSKIEAERMELEAETVDIRAVSESVLDTVLPLADARDLDLALQIDATAPEVVIGDPVRLRQILLNLVSNAVKFTETGAVVVRASAAPDPGFPSGVRLRFEVTDTGIGIDETHIAQLFQPFRQAEASTTRRFGGTGLGLSICERLVRLMGGEIGVRSRPGEGATFWFEIPAEPSVLATEPEGPPVDLSGLSVLLHHRPGPLAKQIAAVLRGAGMTVTLAENGVPAGTGAVQGGVFDIVMADGRLGVEALAALQPPVAVGADEPHLRALWVRNGREVRMQPIPVTHPFRRHAVLRAAGAAVGRISPETPSVADPVAALPARTPPTKAVAAAAGRLILVVEDNATNRMVVERQLGILGYAVETATDGREAMAQWQPGRFGLVLTDCHMPNMDGYQLAGAIRTAEAEAGGHVPIVALTANALVGEAERCIAAGMDDYLAKPVTLSVMSAMLSRWLGGAGKPPAAAAGAAPHPARPEDGEVPIDMAQMVEILGTDDPETVGMLLSMFRDSLRSLQPRMAAAIDGRDAGALREAAHAAKGAAANASATALQVALADLEAAAAEEDWDAVAAAWQAVGRRAERVEAHISANGLSS</sequence>
<dbReference type="InterPro" id="IPR003661">
    <property type="entry name" value="HisK_dim/P_dom"/>
</dbReference>
<dbReference type="EMBL" id="JBHRTR010000037">
    <property type="protein sequence ID" value="MFC3230326.1"/>
    <property type="molecule type" value="Genomic_DNA"/>
</dbReference>
<dbReference type="Pfam" id="PF12860">
    <property type="entry name" value="PAS_7"/>
    <property type="match status" value="5"/>
</dbReference>
<evidence type="ECO:0000256" key="4">
    <source>
        <dbReference type="ARBA" id="ARBA00023012"/>
    </source>
</evidence>
<dbReference type="Pfam" id="PF00072">
    <property type="entry name" value="Response_reg"/>
    <property type="match status" value="1"/>
</dbReference>
<gene>
    <name evidence="13" type="ORF">ACFOGJ_23955</name>
</gene>
<dbReference type="Gene3D" id="3.40.50.2300">
    <property type="match status" value="1"/>
</dbReference>
<dbReference type="RefSeq" id="WP_379905390.1">
    <property type="nucleotide sequence ID" value="NZ_JBHRTR010000037.1"/>
</dbReference>
<dbReference type="PANTHER" id="PTHR45339">
    <property type="entry name" value="HYBRID SIGNAL TRANSDUCTION HISTIDINE KINASE J"/>
    <property type="match status" value="1"/>
</dbReference>
<dbReference type="Gene3D" id="1.20.120.160">
    <property type="entry name" value="HPT domain"/>
    <property type="match status" value="1"/>
</dbReference>
<dbReference type="SMART" id="SM00388">
    <property type="entry name" value="HisKA"/>
    <property type="match status" value="1"/>
</dbReference>
<dbReference type="PROSITE" id="PS50894">
    <property type="entry name" value="HPT"/>
    <property type="match status" value="1"/>
</dbReference>
<feature type="transmembrane region" description="Helical" evidence="8">
    <location>
        <begin position="145"/>
        <end position="163"/>
    </location>
</feature>
<dbReference type="CDD" id="cd00082">
    <property type="entry name" value="HisKA"/>
    <property type="match status" value="1"/>
</dbReference>
<feature type="transmembrane region" description="Helical" evidence="8">
    <location>
        <begin position="119"/>
        <end position="138"/>
    </location>
</feature>
<dbReference type="InterPro" id="IPR011006">
    <property type="entry name" value="CheY-like_superfamily"/>
</dbReference>
<dbReference type="SUPFAM" id="SSF55785">
    <property type="entry name" value="PYP-like sensor domain (PAS domain)"/>
    <property type="match status" value="5"/>
</dbReference>
<accession>A0ABV7L6S3</accession>
<dbReference type="Pfam" id="PF00512">
    <property type="entry name" value="HisKA"/>
    <property type="match status" value="1"/>
</dbReference>
<dbReference type="SMART" id="SM00448">
    <property type="entry name" value="REC"/>
    <property type="match status" value="1"/>
</dbReference>
<keyword evidence="4" id="KW-0902">Two-component regulatory system</keyword>
<feature type="domain" description="PAS" evidence="11">
    <location>
        <begin position="609"/>
        <end position="651"/>
    </location>
</feature>
<feature type="domain" description="PAS" evidence="11">
    <location>
        <begin position="470"/>
        <end position="510"/>
    </location>
</feature>
<keyword evidence="7" id="KW-0175">Coiled coil</keyword>
<dbReference type="SUPFAM" id="SSF47384">
    <property type="entry name" value="Homodimeric domain of signal transducing histidine kinase"/>
    <property type="match status" value="1"/>
</dbReference>
<evidence type="ECO:0000313" key="13">
    <source>
        <dbReference type="EMBL" id="MFC3230326.1"/>
    </source>
</evidence>
<dbReference type="Pfam" id="PF01627">
    <property type="entry name" value="Hpt"/>
    <property type="match status" value="1"/>
</dbReference>
<dbReference type="EC" id="2.7.13.3" evidence="2"/>
<dbReference type="SMART" id="SM00387">
    <property type="entry name" value="HATPase_c"/>
    <property type="match status" value="1"/>
</dbReference>
<name>A0ABV7L6S3_9PROT</name>
<dbReference type="InterPro" id="IPR003594">
    <property type="entry name" value="HATPase_dom"/>
</dbReference>
<keyword evidence="8" id="KW-0812">Transmembrane</keyword>
<dbReference type="InterPro" id="IPR001789">
    <property type="entry name" value="Sig_transdc_resp-reg_receiver"/>
</dbReference>
<feature type="domain" description="Response regulatory" evidence="10">
    <location>
        <begin position="1282"/>
        <end position="1400"/>
    </location>
</feature>
<evidence type="ECO:0000259" key="11">
    <source>
        <dbReference type="PROSITE" id="PS50112"/>
    </source>
</evidence>
<proteinExistence type="predicted"/>
<feature type="coiled-coil region" evidence="7">
    <location>
        <begin position="592"/>
        <end position="619"/>
    </location>
</feature>
<dbReference type="SUPFAM" id="SSF55874">
    <property type="entry name" value="ATPase domain of HSP90 chaperone/DNA topoisomerase II/histidine kinase"/>
    <property type="match status" value="1"/>
</dbReference>
<dbReference type="PROSITE" id="PS50109">
    <property type="entry name" value="HIS_KIN"/>
    <property type="match status" value="1"/>
</dbReference>
<evidence type="ECO:0000256" key="7">
    <source>
        <dbReference type="SAM" id="Coils"/>
    </source>
</evidence>
<comment type="catalytic activity">
    <reaction evidence="1">
        <text>ATP + protein L-histidine = ADP + protein N-phospho-L-histidine.</text>
        <dbReference type="EC" id="2.7.13.3"/>
    </reaction>
</comment>
<dbReference type="PANTHER" id="PTHR45339:SF5">
    <property type="entry name" value="HISTIDINE KINASE"/>
    <property type="match status" value="1"/>
</dbReference>
<keyword evidence="14" id="KW-1185">Reference proteome</keyword>
<dbReference type="InterPro" id="IPR008207">
    <property type="entry name" value="Sig_transdc_His_kin_Hpt_dom"/>
</dbReference>
<dbReference type="InterPro" id="IPR036890">
    <property type="entry name" value="HATPase_C_sf"/>
</dbReference>
<dbReference type="InterPro" id="IPR036641">
    <property type="entry name" value="HPT_dom_sf"/>
</dbReference>
<evidence type="ECO:0000256" key="3">
    <source>
        <dbReference type="ARBA" id="ARBA00022553"/>
    </source>
</evidence>
<dbReference type="Proteomes" id="UP001595528">
    <property type="component" value="Unassembled WGS sequence"/>
</dbReference>
<dbReference type="PRINTS" id="PR00344">
    <property type="entry name" value="BCTRLSENSOR"/>
</dbReference>
<feature type="modified residue" description="4-aspartylphosphate" evidence="6">
    <location>
        <position position="1331"/>
    </location>
</feature>
<dbReference type="InterPro" id="IPR005467">
    <property type="entry name" value="His_kinase_dom"/>
</dbReference>
<evidence type="ECO:0000313" key="14">
    <source>
        <dbReference type="Proteomes" id="UP001595528"/>
    </source>
</evidence>
<dbReference type="Gene3D" id="1.10.287.130">
    <property type="match status" value="1"/>
</dbReference>
<dbReference type="SMART" id="SM00091">
    <property type="entry name" value="PAS"/>
    <property type="match status" value="5"/>
</dbReference>
<evidence type="ECO:0000259" key="9">
    <source>
        <dbReference type="PROSITE" id="PS50109"/>
    </source>
</evidence>
<dbReference type="SUPFAM" id="SSF47226">
    <property type="entry name" value="Histidine-containing phosphotransfer domain, HPT domain"/>
    <property type="match status" value="1"/>
</dbReference>
<reference evidence="14" key="1">
    <citation type="journal article" date="2019" name="Int. J. Syst. Evol. Microbiol.">
        <title>The Global Catalogue of Microorganisms (GCM) 10K type strain sequencing project: providing services to taxonomists for standard genome sequencing and annotation.</title>
        <authorList>
            <consortium name="The Broad Institute Genomics Platform"/>
            <consortium name="The Broad Institute Genome Sequencing Center for Infectious Disease"/>
            <person name="Wu L."/>
            <person name="Ma J."/>
        </authorList>
    </citation>
    <scope>NUCLEOTIDE SEQUENCE [LARGE SCALE GENOMIC DNA]</scope>
    <source>
        <strain evidence="14">KCTC 42964</strain>
    </source>
</reference>
<feature type="transmembrane region" description="Helical" evidence="8">
    <location>
        <begin position="93"/>
        <end position="113"/>
    </location>
</feature>
<evidence type="ECO:0000256" key="1">
    <source>
        <dbReference type="ARBA" id="ARBA00000085"/>
    </source>
</evidence>
<evidence type="ECO:0000256" key="2">
    <source>
        <dbReference type="ARBA" id="ARBA00012438"/>
    </source>
</evidence>
<feature type="domain" description="HPt" evidence="12">
    <location>
        <begin position="1440"/>
        <end position="1537"/>
    </location>
</feature>